<dbReference type="EMBL" id="PYLS01000005">
    <property type="protein sequence ID" value="PST82645.1"/>
    <property type="molecule type" value="Genomic_DNA"/>
</dbReference>
<accession>A0A2T3HJL4</accession>
<dbReference type="AlphaFoldDB" id="A0A2T3HJL4"/>
<dbReference type="Proteomes" id="UP000240912">
    <property type="component" value="Unassembled WGS sequence"/>
</dbReference>
<feature type="transmembrane region" description="Helical" evidence="1">
    <location>
        <begin position="45"/>
        <end position="63"/>
    </location>
</feature>
<feature type="transmembrane region" description="Helical" evidence="1">
    <location>
        <begin position="181"/>
        <end position="201"/>
    </location>
</feature>
<evidence type="ECO:0000256" key="1">
    <source>
        <dbReference type="SAM" id="Phobius"/>
    </source>
</evidence>
<evidence type="ECO:0000313" key="3">
    <source>
        <dbReference type="Proteomes" id="UP000240912"/>
    </source>
</evidence>
<dbReference type="PANTHER" id="PTHR31061:SF24">
    <property type="entry name" value="LD22376P"/>
    <property type="match status" value="1"/>
</dbReference>
<keyword evidence="1" id="KW-0812">Transmembrane</keyword>
<organism evidence="2 3">
    <name type="scientific">Pedobacter yulinensis</name>
    <dbReference type="NCBI Taxonomy" id="2126353"/>
    <lineage>
        <taxon>Bacteria</taxon>
        <taxon>Pseudomonadati</taxon>
        <taxon>Bacteroidota</taxon>
        <taxon>Sphingobacteriia</taxon>
        <taxon>Sphingobacteriales</taxon>
        <taxon>Sphingobacteriaceae</taxon>
        <taxon>Pedobacter</taxon>
    </lineage>
</organism>
<feature type="transmembrane region" description="Helical" evidence="1">
    <location>
        <begin position="318"/>
        <end position="340"/>
    </location>
</feature>
<feature type="transmembrane region" description="Helical" evidence="1">
    <location>
        <begin position="243"/>
        <end position="264"/>
    </location>
</feature>
<proteinExistence type="predicted"/>
<gene>
    <name evidence="2" type="ORF">C7T94_08255</name>
</gene>
<dbReference type="PANTHER" id="PTHR31061">
    <property type="entry name" value="LD22376P"/>
    <property type="match status" value="1"/>
</dbReference>
<feature type="transmembrane region" description="Helical" evidence="1">
    <location>
        <begin position="273"/>
        <end position="298"/>
    </location>
</feature>
<reference evidence="2 3" key="1">
    <citation type="submission" date="2018-03" db="EMBL/GenBank/DDBJ databases">
        <authorList>
            <person name="Keele B.F."/>
        </authorList>
    </citation>
    <scope>NUCLEOTIDE SEQUENCE [LARGE SCALE GENOMIC DNA]</scope>
    <source>
        <strain evidence="2 3">YL28-9</strain>
    </source>
</reference>
<keyword evidence="1" id="KW-1133">Transmembrane helix</keyword>
<keyword evidence="1" id="KW-0472">Membrane</keyword>
<comment type="caution">
    <text evidence="2">The sequence shown here is derived from an EMBL/GenBank/DDBJ whole genome shotgun (WGS) entry which is preliminary data.</text>
</comment>
<sequence>MVLLAFESVELYEHLRSAVPAHSGLQPFLAQFFHKGWHGWRFWDLIQPLFMFMAGISLSYSLTRQQLQGVSWNNRLNKILKRAALLIFWGIFKRISDPDWFAIERLDVTDILTQLAFTTLIAFFLFSWSSLRQAAACLLLLVLTDTLYRHFSAPGYQGGYTDGENLGNYADWLLFGQKSRGYVFINWVPTAVHTIAGVMVGRRLLSGKNPLRIMCGTGLVLLAIGQALDYTAVIPVIKPVASVSFILVSLACCLFILSLFYYLIDKRNLDPGLAFFSVFGMNAIFIYLFFDIVGRHWLNGYVAMVLTPVLHAAGTSAALTPVLCSIATFALEYGLCYFLYKRKIFFKL</sequence>
<name>A0A2T3HJL4_9SPHI</name>
<protein>
    <submittedName>
        <fullName evidence="2">DUF5009 domain-containing protein</fullName>
    </submittedName>
</protein>
<evidence type="ECO:0000313" key="2">
    <source>
        <dbReference type="EMBL" id="PST82645.1"/>
    </source>
</evidence>
<feature type="transmembrane region" description="Helical" evidence="1">
    <location>
        <begin position="213"/>
        <end position="237"/>
    </location>
</feature>
<keyword evidence="3" id="KW-1185">Reference proteome</keyword>